<reference evidence="2 3" key="1">
    <citation type="submission" date="2021-03" db="EMBL/GenBank/DDBJ databases">
        <title>Genomic Encyclopedia of Type Strains, Phase IV (KMG-IV): sequencing the most valuable type-strain genomes for metagenomic binning, comparative biology and taxonomic classification.</title>
        <authorList>
            <person name="Goeker M."/>
        </authorList>
    </citation>
    <scope>NUCLEOTIDE SEQUENCE [LARGE SCALE GENOMIC DNA]</scope>
    <source>
        <strain evidence="2 3">DSM 40499</strain>
    </source>
</reference>
<sequence length="375" mass="40428">MSRPATAPVTLSIRHRVGLVAMAILLALIPTGRAWAAPTVVQDFLGPTTASLTTPVTATLRVHTTGGCLTVQQLGVAVRDSAGDNLDFPGARGTTTICGNGLTMTTGPRTFAPGTYTEFGYYRTSTGYHNLPSRTLTITGPPSSSPAYGKSLAFDEEFNGPLAFGSRWNGSTTSAYQYGNHNPYDSKLDWLTPPAITVPGSGTATFTATPGSHILENGLRSWDTGLLTTEGTTQNFRTRTGDYIETRVQLPGADGTWPASWTWLDGDSEIDGFEYHPDNPNLLEITNHVRPAAIYYVNARTIYPGAWITVGVRFGATNDDWYINGSRIYSDQTGVGTTWSPNIILNLSVSDGTYHPAPSGTTPITFTTDYLRVWR</sequence>
<evidence type="ECO:0000259" key="1">
    <source>
        <dbReference type="PROSITE" id="PS51762"/>
    </source>
</evidence>
<dbReference type="SUPFAM" id="SSF49899">
    <property type="entry name" value="Concanavalin A-like lectins/glucanases"/>
    <property type="match status" value="1"/>
</dbReference>
<dbReference type="InterPro" id="IPR013320">
    <property type="entry name" value="ConA-like_dom_sf"/>
</dbReference>
<dbReference type="EMBL" id="JAGGLP010000013">
    <property type="protein sequence ID" value="MBP2052987.1"/>
    <property type="molecule type" value="Genomic_DNA"/>
</dbReference>
<evidence type="ECO:0000313" key="3">
    <source>
        <dbReference type="Proteomes" id="UP001519309"/>
    </source>
</evidence>
<feature type="domain" description="GH16" evidence="1">
    <location>
        <begin position="136"/>
        <end position="375"/>
    </location>
</feature>
<organism evidence="2 3">
    <name type="scientific">Streptomyces griseochromogenes</name>
    <dbReference type="NCBI Taxonomy" id="68214"/>
    <lineage>
        <taxon>Bacteria</taxon>
        <taxon>Bacillati</taxon>
        <taxon>Actinomycetota</taxon>
        <taxon>Actinomycetes</taxon>
        <taxon>Kitasatosporales</taxon>
        <taxon>Streptomycetaceae</taxon>
        <taxon>Streptomyces</taxon>
    </lineage>
</organism>
<evidence type="ECO:0000313" key="2">
    <source>
        <dbReference type="EMBL" id="MBP2052987.1"/>
    </source>
</evidence>
<dbReference type="PROSITE" id="PS51762">
    <property type="entry name" value="GH16_2"/>
    <property type="match status" value="1"/>
</dbReference>
<dbReference type="InterPro" id="IPR000757">
    <property type="entry name" value="Beta-glucanase-like"/>
</dbReference>
<dbReference type="RefSeq" id="WP_237281407.1">
    <property type="nucleotide sequence ID" value="NZ_CP016279.1"/>
</dbReference>
<dbReference type="Gene3D" id="2.60.120.200">
    <property type="match status" value="1"/>
</dbReference>
<keyword evidence="3" id="KW-1185">Reference proteome</keyword>
<dbReference type="Proteomes" id="UP001519309">
    <property type="component" value="Unassembled WGS sequence"/>
</dbReference>
<accession>A0ABS4LZZ3</accession>
<comment type="caution">
    <text evidence="2">The sequence shown here is derived from an EMBL/GenBank/DDBJ whole genome shotgun (WGS) entry which is preliminary data.</text>
</comment>
<gene>
    <name evidence="2" type="ORF">J2Z21_005976</name>
</gene>
<protein>
    <recommendedName>
        <fullName evidence="1">GH16 domain-containing protein</fullName>
    </recommendedName>
</protein>
<name>A0ABS4LZZ3_9ACTN</name>
<proteinExistence type="predicted"/>